<dbReference type="Pfam" id="PF00646">
    <property type="entry name" value="F-box"/>
    <property type="match status" value="1"/>
</dbReference>
<evidence type="ECO:0000313" key="3">
    <source>
        <dbReference type="Proteomes" id="UP000594261"/>
    </source>
</evidence>
<dbReference type="Pfam" id="PF24758">
    <property type="entry name" value="LRR_At5g56370"/>
    <property type="match status" value="1"/>
</dbReference>
<dbReference type="InterPro" id="IPR050232">
    <property type="entry name" value="FBL13/AtMIF1-like"/>
</dbReference>
<dbReference type="Gene3D" id="1.20.1280.50">
    <property type="match status" value="1"/>
</dbReference>
<dbReference type="CDD" id="cd22160">
    <property type="entry name" value="F-box_AtFBL13-like"/>
    <property type="match status" value="1"/>
</dbReference>
<dbReference type="SUPFAM" id="SSF81383">
    <property type="entry name" value="F-box domain"/>
    <property type="match status" value="1"/>
</dbReference>
<dbReference type="SUPFAM" id="SSF52047">
    <property type="entry name" value="RNI-like"/>
    <property type="match status" value="1"/>
</dbReference>
<dbReference type="PANTHER" id="PTHR31900">
    <property type="entry name" value="F-BOX/RNI SUPERFAMILY PROTEIN-RELATED"/>
    <property type="match status" value="1"/>
</dbReference>
<protein>
    <recommendedName>
        <fullName evidence="1">F-box domain-containing protein</fullName>
    </recommendedName>
</protein>
<dbReference type="InterPro" id="IPR001810">
    <property type="entry name" value="F-box_dom"/>
</dbReference>
<reference evidence="2" key="2">
    <citation type="submission" date="2021-01" db="UniProtKB">
        <authorList>
            <consortium name="EnsemblPlants"/>
        </authorList>
    </citation>
    <scope>IDENTIFICATION</scope>
</reference>
<dbReference type="InterPro" id="IPR053781">
    <property type="entry name" value="F-box_AtFBL13-like"/>
</dbReference>
<dbReference type="InterPro" id="IPR032675">
    <property type="entry name" value="LRR_dom_sf"/>
</dbReference>
<sequence>MVRNKKRDRISNLPDLLVSDILSFLTTKEAVATSILSSRWKTLWTLVPNLDLDEDEFEWILSDEKQNRKKKKRVCRSGFTFVQIVSKIWALRNAYPLQKFYLNWLYDCDPIHVDKWVSTAITSVLEELTLNICPHLPFDIPSTLFNYCKTLVDLRLHGNIIVDPPPSSLGFPSLKILHLLGVQYANHDSFSRFLTCCPILEYLCLEVIEMDEECNFMITLPTLKRLDLNMQDFLYKLEINAPALEYLEFVGFLHKVVLLENLSNLVKAVLFVSYDSEVGDTEDYGNRVMDFIRALYNVKSLHLGSFTTEYLCNVPEFDPPMFHNLAFFNFDFYSCIPHVLPLLLQRAPQLDLK</sequence>
<dbReference type="AlphaFoldDB" id="A0A7N2MBB8"/>
<dbReference type="InterPro" id="IPR036047">
    <property type="entry name" value="F-box-like_dom_sf"/>
</dbReference>
<dbReference type="InParanoid" id="A0A7N2MBB8"/>
<evidence type="ECO:0000259" key="1">
    <source>
        <dbReference type="PROSITE" id="PS50181"/>
    </source>
</evidence>
<dbReference type="FunCoup" id="A0A7N2MBB8">
    <property type="interactions" value="1"/>
</dbReference>
<dbReference type="EMBL" id="LRBV02000008">
    <property type="status" value="NOT_ANNOTATED_CDS"/>
    <property type="molecule type" value="Genomic_DNA"/>
</dbReference>
<proteinExistence type="predicted"/>
<dbReference type="EnsemblPlants" id="QL08p011717:mrna">
    <property type="protein sequence ID" value="QL08p011717:mrna"/>
    <property type="gene ID" value="QL08p011717"/>
</dbReference>
<dbReference type="OMA" id="WICAAIM"/>
<dbReference type="PANTHER" id="PTHR31900:SF34">
    <property type="entry name" value="EMB|CAB62440.1-RELATED"/>
    <property type="match status" value="1"/>
</dbReference>
<name>A0A7N2MBB8_QUELO</name>
<dbReference type="Gene3D" id="3.80.10.10">
    <property type="entry name" value="Ribonuclease Inhibitor"/>
    <property type="match status" value="1"/>
</dbReference>
<dbReference type="PROSITE" id="PS50181">
    <property type="entry name" value="FBOX"/>
    <property type="match status" value="1"/>
</dbReference>
<organism evidence="2 3">
    <name type="scientific">Quercus lobata</name>
    <name type="common">Valley oak</name>
    <dbReference type="NCBI Taxonomy" id="97700"/>
    <lineage>
        <taxon>Eukaryota</taxon>
        <taxon>Viridiplantae</taxon>
        <taxon>Streptophyta</taxon>
        <taxon>Embryophyta</taxon>
        <taxon>Tracheophyta</taxon>
        <taxon>Spermatophyta</taxon>
        <taxon>Magnoliopsida</taxon>
        <taxon>eudicotyledons</taxon>
        <taxon>Gunneridae</taxon>
        <taxon>Pentapetalae</taxon>
        <taxon>rosids</taxon>
        <taxon>fabids</taxon>
        <taxon>Fagales</taxon>
        <taxon>Fagaceae</taxon>
        <taxon>Quercus</taxon>
    </lineage>
</organism>
<dbReference type="Gramene" id="QL08p011717:mrna">
    <property type="protein sequence ID" value="QL08p011717:mrna"/>
    <property type="gene ID" value="QL08p011717"/>
</dbReference>
<keyword evidence="3" id="KW-1185">Reference proteome</keyword>
<dbReference type="Proteomes" id="UP000594261">
    <property type="component" value="Chromosome 8"/>
</dbReference>
<reference evidence="2 3" key="1">
    <citation type="journal article" date="2016" name="G3 (Bethesda)">
        <title>First Draft Assembly and Annotation of the Genome of a California Endemic Oak Quercus lobata Nee (Fagaceae).</title>
        <authorList>
            <person name="Sork V.L."/>
            <person name="Fitz-Gibbon S.T."/>
            <person name="Puiu D."/>
            <person name="Crepeau M."/>
            <person name="Gugger P.F."/>
            <person name="Sherman R."/>
            <person name="Stevens K."/>
            <person name="Langley C.H."/>
            <person name="Pellegrini M."/>
            <person name="Salzberg S.L."/>
        </authorList>
    </citation>
    <scope>NUCLEOTIDE SEQUENCE [LARGE SCALE GENOMIC DNA]</scope>
    <source>
        <strain evidence="2 3">cv. SW786</strain>
    </source>
</reference>
<feature type="domain" description="F-box" evidence="1">
    <location>
        <begin position="7"/>
        <end position="60"/>
    </location>
</feature>
<dbReference type="InterPro" id="IPR055411">
    <property type="entry name" value="LRR_FXL15/At3g58940/PEG3-like"/>
</dbReference>
<evidence type="ECO:0000313" key="2">
    <source>
        <dbReference type="EnsemblPlants" id="QL08p011717:mrna"/>
    </source>
</evidence>
<accession>A0A7N2MBB8</accession>